<feature type="repeat" description="TPR" evidence="3">
    <location>
        <begin position="158"/>
        <end position="191"/>
    </location>
</feature>
<dbReference type="PANTHER" id="PTHR44858">
    <property type="entry name" value="TETRATRICOPEPTIDE REPEAT PROTEIN 6"/>
    <property type="match status" value="1"/>
</dbReference>
<sequence length="241" mass="26945">MPSTFLTFRTSCIAAFMVILLTTLYACSHADDPVTGTWKLPGEDITADFSKEGTVTLSISGTTISGAYRRDNENNLLVDMGNGEQRIMLSEQGNELRLSDQQNDTDIFLRLETAQNVDKAEELFTRGYQADQCDSSIVFYSDAIMLLEGIPSESEHLARAYNNRGICHEKNDETDEAMNDYNKAIETDPRLEIAYGNRAWLYDKLGNRPAAIVDYKRAAELGYIPARQWLSEQGIGTETGK</sequence>
<dbReference type="Gene3D" id="1.25.40.10">
    <property type="entry name" value="Tetratricopeptide repeat domain"/>
    <property type="match status" value="1"/>
</dbReference>
<keyword evidence="1" id="KW-0677">Repeat</keyword>
<dbReference type="InterPro" id="IPR011990">
    <property type="entry name" value="TPR-like_helical_dom_sf"/>
</dbReference>
<accession>A0A831SNL7</accession>
<dbReference type="SUPFAM" id="SSF48452">
    <property type="entry name" value="TPR-like"/>
    <property type="match status" value="1"/>
</dbReference>
<feature type="signal peptide" evidence="4">
    <location>
        <begin position="1"/>
        <end position="30"/>
    </location>
</feature>
<evidence type="ECO:0000256" key="4">
    <source>
        <dbReference type="SAM" id="SignalP"/>
    </source>
</evidence>
<evidence type="ECO:0000256" key="1">
    <source>
        <dbReference type="ARBA" id="ARBA00022737"/>
    </source>
</evidence>
<dbReference type="PANTHER" id="PTHR44858:SF1">
    <property type="entry name" value="UDP-N-ACETYLGLUCOSAMINE--PEPTIDE N-ACETYLGLUCOSAMINYLTRANSFERASE SPINDLY-RELATED"/>
    <property type="match status" value="1"/>
</dbReference>
<keyword evidence="4" id="KW-0732">Signal</keyword>
<dbReference type="AlphaFoldDB" id="A0A831SNL7"/>
<feature type="chain" id="PRO_5032269871" evidence="4">
    <location>
        <begin position="31"/>
        <end position="241"/>
    </location>
</feature>
<dbReference type="EMBL" id="DSBW01000218">
    <property type="protein sequence ID" value="HED31917.1"/>
    <property type="molecule type" value="Genomic_DNA"/>
</dbReference>
<evidence type="ECO:0000256" key="2">
    <source>
        <dbReference type="ARBA" id="ARBA00022803"/>
    </source>
</evidence>
<dbReference type="Proteomes" id="UP000886335">
    <property type="component" value="Unassembled WGS sequence"/>
</dbReference>
<protein>
    <submittedName>
        <fullName evidence="5">Tetratricopeptide repeat protein</fullName>
    </submittedName>
</protein>
<comment type="caution">
    <text evidence="5">The sequence shown here is derived from an EMBL/GenBank/DDBJ whole genome shotgun (WGS) entry which is preliminary data.</text>
</comment>
<dbReference type="PROSITE" id="PS50293">
    <property type="entry name" value="TPR_REGION"/>
    <property type="match status" value="1"/>
</dbReference>
<gene>
    <name evidence="5" type="ORF">ENN50_09635</name>
</gene>
<dbReference type="PROSITE" id="PS50005">
    <property type="entry name" value="TPR"/>
    <property type="match status" value="1"/>
</dbReference>
<organism evidence="5">
    <name type="scientific">Prosthecochloris aestuarii</name>
    <dbReference type="NCBI Taxonomy" id="1102"/>
    <lineage>
        <taxon>Bacteria</taxon>
        <taxon>Pseudomonadati</taxon>
        <taxon>Chlorobiota</taxon>
        <taxon>Chlorobiia</taxon>
        <taxon>Chlorobiales</taxon>
        <taxon>Chlorobiaceae</taxon>
        <taxon>Prosthecochloris</taxon>
    </lineage>
</organism>
<evidence type="ECO:0000313" key="5">
    <source>
        <dbReference type="EMBL" id="HED31917.1"/>
    </source>
</evidence>
<dbReference type="Pfam" id="PF00515">
    <property type="entry name" value="TPR_1"/>
    <property type="match status" value="1"/>
</dbReference>
<reference evidence="5" key="1">
    <citation type="journal article" date="2020" name="mSystems">
        <title>Genome- and Community-Level Interaction Insights into Carbon Utilization and Element Cycling Functions of Hydrothermarchaeota in Hydrothermal Sediment.</title>
        <authorList>
            <person name="Zhou Z."/>
            <person name="Liu Y."/>
            <person name="Xu W."/>
            <person name="Pan J."/>
            <person name="Luo Z.H."/>
            <person name="Li M."/>
        </authorList>
    </citation>
    <scope>NUCLEOTIDE SEQUENCE [LARGE SCALE GENOMIC DNA]</scope>
    <source>
        <strain evidence="5">SpSt-1181</strain>
    </source>
</reference>
<evidence type="ECO:0000256" key="3">
    <source>
        <dbReference type="PROSITE-ProRule" id="PRU00339"/>
    </source>
</evidence>
<dbReference type="InterPro" id="IPR050498">
    <property type="entry name" value="Ycf3"/>
</dbReference>
<proteinExistence type="predicted"/>
<dbReference type="InterPro" id="IPR019734">
    <property type="entry name" value="TPR_rpt"/>
</dbReference>
<keyword evidence="2 3" id="KW-0802">TPR repeat</keyword>
<dbReference type="SMART" id="SM00028">
    <property type="entry name" value="TPR"/>
    <property type="match status" value="2"/>
</dbReference>
<dbReference type="Pfam" id="PF13181">
    <property type="entry name" value="TPR_8"/>
    <property type="match status" value="1"/>
</dbReference>
<name>A0A831SNL7_PROAE</name>